<proteinExistence type="predicted"/>
<keyword evidence="5" id="KW-1185">Reference proteome</keyword>
<gene>
    <name evidence="4" type="primary">Oxnad1</name>
    <name evidence="4" type="ORF">NEOCIN_R12927</name>
</gene>
<evidence type="ECO:0000256" key="2">
    <source>
        <dbReference type="ARBA" id="ARBA00023027"/>
    </source>
</evidence>
<dbReference type="GO" id="GO:0005739">
    <property type="term" value="C:mitochondrion"/>
    <property type="evidence" value="ECO:0007669"/>
    <property type="project" value="TreeGrafter"/>
</dbReference>
<protein>
    <submittedName>
        <fullName evidence="4">OXND1 protein</fullName>
    </submittedName>
</protein>
<dbReference type="GO" id="GO:0016491">
    <property type="term" value="F:oxidoreductase activity"/>
    <property type="evidence" value="ECO:0007669"/>
    <property type="project" value="UniProtKB-KW"/>
</dbReference>
<comment type="caution">
    <text evidence="4">The sequence shown here is derived from an EMBL/GenBank/DDBJ whole genome shotgun (WGS) entry which is preliminary data.</text>
</comment>
<feature type="non-terminal residue" evidence="4">
    <location>
        <position position="1"/>
    </location>
</feature>
<feature type="non-terminal residue" evidence="4">
    <location>
        <position position="119"/>
    </location>
</feature>
<keyword evidence="1" id="KW-0560">Oxidoreductase</keyword>
<dbReference type="PANTHER" id="PTHR46505">
    <property type="entry name" value="OXIDOREDUCTASE NAD-BINDING DOMAIN-CONTAINING PROTEIN 1"/>
    <property type="match status" value="1"/>
</dbReference>
<dbReference type="Proteomes" id="UP000556200">
    <property type="component" value="Unassembled WGS sequence"/>
</dbReference>
<evidence type="ECO:0000259" key="3">
    <source>
        <dbReference type="Pfam" id="PF08030"/>
    </source>
</evidence>
<dbReference type="PANTHER" id="PTHR46505:SF1">
    <property type="entry name" value="OXIDOREDUCTASE NAD-BINDING DOMAIN-CONTAINING PROTEIN 1"/>
    <property type="match status" value="1"/>
</dbReference>
<dbReference type="SUPFAM" id="SSF52343">
    <property type="entry name" value="Ferredoxin reductase-like, C-terminal NADP-linked domain"/>
    <property type="match status" value="1"/>
</dbReference>
<dbReference type="EMBL" id="VYZA01000442">
    <property type="protein sequence ID" value="NWQ66820.1"/>
    <property type="molecule type" value="Genomic_DNA"/>
</dbReference>
<dbReference type="AlphaFoldDB" id="A0A7K4R0U1"/>
<reference evidence="4 5" key="1">
    <citation type="submission" date="2019-09" db="EMBL/GenBank/DDBJ databases">
        <title>Bird 10,000 Genomes (B10K) Project - Family phase.</title>
        <authorList>
            <person name="Zhang G."/>
        </authorList>
    </citation>
    <scope>NUCLEOTIDE SEQUENCE [LARGE SCALE GENOMIC DNA]</scope>
    <source>
        <strain evidence="4">B10K-DU-004-15</strain>
        <tissue evidence="4">Mixed tissue sample</tissue>
    </source>
</reference>
<dbReference type="InterPro" id="IPR039261">
    <property type="entry name" value="FNR_nucleotide-bd"/>
</dbReference>
<organism evidence="4 5">
    <name type="scientific">Neopipo cinnamomea</name>
    <dbReference type="NCBI Taxonomy" id="456388"/>
    <lineage>
        <taxon>Eukaryota</taxon>
        <taxon>Metazoa</taxon>
        <taxon>Chordata</taxon>
        <taxon>Craniata</taxon>
        <taxon>Vertebrata</taxon>
        <taxon>Euteleostomi</taxon>
        <taxon>Archelosauria</taxon>
        <taxon>Archosauria</taxon>
        <taxon>Dinosauria</taxon>
        <taxon>Saurischia</taxon>
        <taxon>Theropoda</taxon>
        <taxon>Coelurosauria</taxon>
        <taxon>Aves</taxon>
        <taxon>Neognathae</taxon>
        <taxon>Neoaves</taxon>
        <taxon>Telluraves</taxon>
        <taxon>Australaves</taxon>
        <taxon>Passeriformes</taxon>
        <taxon>Tyrannidae</taxon>
        <taxon>Neopipo</taxon>
    </lineage>
</organism>
<evidence type="ECO:0000313" key="4">
    <source>
        <dbReference type="EMBL" id="NWQ66820.1"/>
    </source>
</evidence>
<dbReference type="InterPro" id="IPR052128">
    <property type="entry name" value="Oxidoreductase_NAD-binding"/>
</dbReference>
<evidence type="ECO:0000256" key="1">
    <source>
        <dbReference type="ARBA" id="ARBA00023002"/>
    </source>
</evidence>
<accession>A0A7K4R0U1</accession>
<dbReference type="Gene3D" id="3.40.50.80">
    <property type="entry name" value="Nucleotide-binding domain of ferredoxin-NADP reductase (FNR) module"/>
    <property type="match status" value="1"/>
</dbReference>
<dbReference type="InterPro" id="IPR013121">
    <property type="entry name" value="Fe_red_NAD-bd_6"/>
</dbReference>
<dbReference type="Pfam" id="PF08030">
    <property type="entry name" value="NAD_binding_6"/>
    <property type="match status" value="1"/>
</dbReference>
<feature type="domain" description="Ferric reductase NAD binding" evidence="3">
    <location>
        <begin position="27"/>
        <end position="106"/>
    </location>
</feature>
<name>A0A7K4R0U1_9TYRA</name>
<keyword evidence="2" id="KW-0520">NAD</keyword>
<sequence length="119" mass="12943">CALDSEVALRVGGDFFFDPQPGDSPVNLVLIAGGVGINPLFSILLHVADLHGYQEGKGNGHKLGTVKLYYSAKNTSELLFKKNILGLMNMFPGKITCCFHVTQQRSQICKELQPHVTGK</sequence>
<evidence type="ECO:0000313" key="5">
    <source>
        <dbReference type="Proteomes" id="UP000556200"/>
    </source>
</evidence>